<evidence type="ECO:0000256" key="6">
    <source>
        <dbReference type="SAM" id="Phobius"/>
    </source>
</evidence>
<feature type="transmembrane region" description="Helical" evidence="6">
    <location>
        <begin position="222"/>
        <end position="239"/>
    </location>
</feature>
<evidence type="ECO:0000313" key="7">
    <source>
        <dbReference type="EMBL" id="EAW09993.1"/>
    </source>
</evidence>
<dbReference type="PANTHER" id="PTHR43791:SF20">
    <property type="entry name" value="TRANSPORTER, PUTATIVE (AFU_ORTHOLOGUE AFUA_3G14670)-RELATED"/>
    <property type="match status" value="1"/>
</dbReference>
<comment type="subcellular location">
    <subcellularLocation>
        <location evidence="1">Membrane</location>
        <topology evidence="1">Multi-pass membrane protein</topology>
    </subcellularLocation>
</comment>
<feature type="transmembrane region" description="Helical" evidence="6">
    <location>
        <begin position="114"/>
        <end position="133"/>
    </location>
</feature>
<evidence type="ECO:0000256" key="1">
    <source>
        <dbReference type="ARBA" id="ARBA00004141"/>
    </source>
</evidence>
<dbReference type="GO" id="GO:0016020">
    <property type="term" value="C:membrane"/>
    <property type="evidence" value="ECO:0007669"/>
    <property type="project" value="UniProtKB-SubCell"/>
</dbReference>
<evidence type="ECO:0000256" key="5">
    <source>
        <dbReference type="ARBA" id="ARBA00023136"/>
    </source>
</evidence>
<dbReference type="EMBL" id="DS027056">
    <property type="protein sequence ID" value="EAW09993.1"/>
    <property type="molecule type" value="Genomic_DNA"/>
</dbReference>
<dbReference type="InterPro" id="IPR036259">
    <property type="entry name" value="MFS_trans_sf"/>
</dbReference>
<dbReference type="OrthoDB" id="2250022at2759"/>
<dbReference type="RefSeq" id="XP_001271419.1">
    <property type="nucleotide sequence ID" value="XM_001271418.1"/>
</dbReference>
<reference evidence="7 8" key="1">
    <citation type="journal article" date="2008" name="PLoS Genet.">
        <title>Genomic islands in the pathogenic filamentous fungus Aspergillus fumigatus.</title>
        <authorList>
            <person name="Fedorova N.D."/>
            <person name="Khaldi N."/>
            <person name="Joardar V.S."/>
            <person name="Maiti R."/>
            <person name="Amedeo P."/>
            <person name="Anderson M.J."/>
            <person name="Crabtree J."/>
            <person name="Silva J.C."/>
            <person name="Badger J.H."/>
            <person name="Albarraq A."/>
            <person name="Angiuoli S."/>
            <person name="Bussey H."/>
            <person name="Bowyer P."/>
            <person name="Cotty P.J."/>
            <person name="Dyer P.S."/>
            <person name="Egan A."/>
            <person name="Galens K."/>
            <person name="Fraser-Liggett C.M."/>
            <person name="Haas B.J."/>
            <person name="Inman J.M."/>
            <person name="Kent R."/>
            <person name="Lemieux S."/>
            <person name="Malavazi I."/>
            <person name="Orvis J."/>
            <person name="Roemer T."/>
            <person name="Ronning C.M."/>
            <person name="Sundaram J.P."/>
            <person name="Sutton G."/>
            <person name="Turner G."/>
            <person name="Venter J.C."/>
            <person name="White O.R."/>
            <person name="Whitty B.R."/>
            <person name="Youngman P."/>
            <person name="Wolfe K.H."/>
            <person name="Goldman G.H."/>
            <person name="Wortman J.R."/>
            <person name="Jiang B."/>
            <person name="Denning D.W."/>
            <person name="Nierman W.C."/>
        </authorList>
    </citation>
    <scope>NUCLEOTIDE SEQUENCE [LARGE SCALE GENOMIC DNA]</scope>
    <source>
        <strain evidence="8">ATCC 1007 / CBS 513.65 / DSM 816 / NCTC 3887 / NRRL 1</strain>
    </source>
</reference>
<keyword evidence="4 6" id="KW-1133">Transmembrane helix</keyword>
<dbReference type="GO" id="GO:0022857">
    <property type="term" value="F:transmembrane transporter activity"/>
    <property type="evidence" value="ECO:0007669"/>
    <property type="project" value="TreeGrafter"/>
</dbReference>
<name>A1CLG9_ASPCL</name>
<dbReference type="eggNOG" id="KOG2533">
    <property type="taxonomic scope" value="Eukaryota"/>
</dbReference>
<organism evidence="7 8">
    <name type="scientific">Aspergillus clavatus (strain ATCC 1007 / CBS 513.65 / DSM 816 / NCTC 3887 / NRRL 1 / QM 1276 / 107)</name>
    <dbReference type="NCBI Taxonomy" id="344612"/>
    <lineage>
        <taxon>Eukaryota</taxon>
        <taxon>Fungi</taxon>
        <taxon>Dikarya</taxon>
        <taxon>Ascomycota</taxon>
        <taxon>Pezizomycotina</taxon>
        <taxon>Eurotiomycetes</taxon>
        <taxon>Eurotiomycetidae</taxon>
        <taxon>Eurotiales</taxon>
        <taxon>Aspergillaceae</taxon>
        <taxon>Aspergillus</taxon>
        <taxon>Aspergillus subgen. Fumigati</taxon>
    </lineage>
</organism>
<feature type="transmembrane region" description="Helical" evidence="6">
    <location>
        <begin position="54"/>
        <end position="81"/>
    </location>
</feature>
<keyword evidence="3 6" id="KW-0812">Transmembrane</keyword>
<gene>
    <name evidence="7" type="ORF">ACLA_042150</name>
</gene>
<dbReference type="VEuPathDB" id="FungiDB:ACLA_042150"/>
<accession>A1CLG9</accession>
<dbReference type="SUPFAM" id="SSF103473">
    <property type="entry name" value="MFS general substrate transporter"/>
    <property type="match status" value="1"/>
</dbReference>
<dbReference type="Proteomes" id="UP000006701">
    <property type="component" value="Unassembled WGS sequence"/>
</dbReference>
<dbReference type="KEGG" id="act:ACLA_042150"/>
<dbReference type="PANTHER" id="PTHR43791">
    <property type="entry name" value="PERMEASE-RELATED"/>
    <property type="match status" value="1"/>
</dbReference>
<keyword evidence="5 6" id="KW-0472">Membrane</keyword>
<dbReference type="Gene3D" id="1.20.1250.20">
    <property type="entry name" value="MFS general substrate transporter like domains"/>
    <property type="match status" value="1"/>
</dbReference>
<evidence type="ECO:0000256" key="4">
    <source>
        <dbReference type="ARBA" id="ARBA00022989"/>
    </source>
</evidence>
<dbReference type="AlphaFoldDB" id="A1CLG9"/>
<protein>
    <submittedName>
        <fullName evidence="7">Uncharacterized protein</fullName>
    </submittedName>
</protein>
<dbReference type="HOGENOM" id="CLU_1156137_0_0_1"/>
<keyword evidence="8" id="KW-1185">Reference proteome</keyword>
<proteinExistence type="predicted"/>
<dbReference type="GeneID" id="4703560"/>
<evidence type="ECO:0000256" key="2">
    <source>
        <dbReference type="ARBA" id="ARBA00022448"/>
    </source>
</evidence>
<evidence type="ECO:0000313" key="8">
    <source>
        <dbReference type="Proteomes" id="UP000006701"/>
    </source>
</evidence>
<feature type="transmembrane region" description="Helical" evidence="6">
    <location>
        <begin position="153"/>
        <end position="170"/>
    </location>
</feature>
<feature type="transmembrane region" description="Helical" evidence="6">
    <location>
        <begin position="177"/>
        <end position="194"/>
    </location>
</feature>
<sequence length="240" mass="26463">MSKSDYTATKPEDGQDALYKADASRSAKSRWYYHRQELSDRIAWFYAGSSLANAFGGLIGALFIIEGVITVGVSLFSTLFLPNYPDDTAWLDETERAYTHIKEALVMDFKDSRIYLFILLQHLSLLSQTFQYFFPTIVKALGYGNIETLLSTAPVWIATCVVGCVICTASTNIGAKFAMFLMPMGAIFAYPWVANSFSRPLVKRSATIYGSYIWPASFGPRYIPGGATMASVAVLVAVLA</sequence>
<evidence type="ECO:0000256" key="3">
    <source>
        <dbReference type="ARBA" id="ARBA00022692"/>
    </source>
</evidence>
<keyword evidence="2" id="KW-0813">Transport</keyword>